<proteinExistence type="predicted"/>
<dbReference type="EMBL" id="JAHXZJ010001611">
    <property type="protein sequence ID" value="KAH0551118.1"/>
    <property type="molecule type" value="Genomic_DNA"/>
</dbReference>
<feature type="region of interest" description="Disordered" evidence="1">
    <location>
        <begin position="1"/>
        <end position="28"/>
    </location>
</feature>
<dbReference type="AlphaFoldDB" id="A0AAV7IEX7"/>
<evidence type="ECO:0000313" key="2">
    <source>
        <dbReference type="EMBL" id="KAH0551118.1"/>
    </source>
</evidence>
<feature type="compositionally biased region" description="Basic and acidic residues" evidence="1">
    <location>
        <begin position="1"/>
        <end position="17"/>
    </location>
</feature>
<organism evidence="2 3">
    <name type="scientific">Cotesia glomerata</name>
    <name type="common">Lepidopteran parasitic wasp</name>
    <name type="synonym">Apanteles glomeratus</name>
    <dbReference type="NCBI Taxonomy" id="32391"/>
    <lineage>
        <taxon>Eukaryota</taxon>
        <taxon>Metazoa</taxon>
        <taxon>Ecdysozoa</taxon>
        <taxon>Arthropoda</taxon>
        <taxon>Hexapoda</taxon>
        <taxon>Insecta</taxon>
        <taxon>Pterygota</taxon>
        <taxon>Neoptera</taxon>
        <taxon>Endopterygota</taxon>
        <taxon>Hymenoptera</taxon>
        <taxon>Apocrita</taxon>
        <taxon>Ichneumonoidea</taxon>
        <taxon>Braconidae</taxon>
        <taxon>Microgastrinae</taxon>
        <taxon>Cotesia</taxon>
    </lineage>
</organism>
<dbReference type="Proteomes" id="UP000826195">
    <property type="component" value="Unassembled WGS sequence"/>
</dbReference>
<comment type="caution">
    <text evidence="2">The sequence shown here is derived from an EMBL/GenBank/DDBJ whole genome shotgun (WGS) entry which is preliminary data.</text>
</comment>
<evidence type="ECO:0000256" key="1">
    <source>
        <dbReference type="SAM" id="MobiDB-lite"/>
    </source>
</evidence>
<name>A0AAV7IEX7_COTGL</name>
<protein>
    <submittedName>
        <fullName evidence="2">Uncharacterized protein</fullName>
    </submittedName>
</protein>
<reference evidence="2 3" key="1">
    <citation type="journal article" date="2021" name="J. Hered.">
        <title>A chromosome-level genome assembly of the parasitoid wasp, Cotesia glomerata (Hymenoptera: Braconidae).</title>
        <authorList>
            <person name="Pinto B.J."/>
            <person name="Weis J.J."/>
            <person name="Gamble T."/>
            <person name="Ode P.J."/>
            <person name="Paul R."/>
            <person name="Zaspel J.M."/>
        </authorList>
    </citation>
    <scope>NUCLEOTIDE SEQUENCE [LARGE SCALE GENOMIC DNA]</scope>
    <source>
        <strain evidence="2">CgM1</strain>
    </source>
</reference>
<accession>A0AAV7IEX7</accession>
<gene>
    <name evidence="2" type="ORF">KQX54_000331</name>
</gene>
<keyword evidence="3" id="KW-1185">Reference proteome</keyword>
<evidence type="ECO:0000313" key="3">
    <source>
        <dbReference type="Proteomes" id="UP000826195"/>
    </source>
</evidence>
<sequence>MRVKEAVKDAADEKMTEAEDEERGEGGKKNRFEAFTRYEMMSEGLDNTQYFDNMVRSTSEDCSEKDITVQVENIVTHSCKMQKRSSNFDHTYLIVKRGKRKCHREVWKSVGIYPIVIQIISRLSKHADSLLDNVTTNKNEGLNSIANKTLGGRRINYSQRNAFNLRVSVAVIGQMSRSWNENSSIHEFGSPIRSNEVRAKQTSSELSHLTVINVSSIQFGREFEKTALKDLAKELKMEPDEIKPCGLFIDKDIEFLDCHAR</sequence>